<feature type="domain" description="DNA primase/polymerase bifunctional N-terminal" evidence="1">
    <location>
        <begin position="13"/>
        <end position="189"/>
    </location>
</feature>
<dbReference type="InterPro" id="IPR015330">
    <property type="entry name" value="DNA_primase/pol_bifunc_N"/>
</dbReference>
<proteinExistence type="predicted"/>
<comment type="caution">
    <text evidence="2">The sequence shown here is derived from an EMBL/GenBank/DDBJ whole genome shotgun (WGS) entry which is preliminary data.</text>
</comment>
<name>A0ABV6AZC5_9DEIO</name>
<dbReference type="RefSeq" id="WP_380010503.1">
    <property type="nucleotide sequence ID" value="NZ_JBHLYR010000039.1"/>
</dbReference>
<evidence type="ECO:0000313" key="2">
    <source>
        <dbReference type="EMBL" id="MFB9992838.1"/>
    </source>
</evidence>
<dbReference type="EMBL" id="JBHLYR010000039">
    <property type="protein sequence ID" value="MFB9992838.1"/>
    <property type="molecule type" value="Genomic_DNA"/>
</dbReference>
<accession>A0ABV6AZC5</accession>
<dbReference type="Proteomes" id="UP001589733">
    <property type="component" value="Unassembled WGS sequence"/>
</dbReference>
<evidence type="ECO:0000313" key="3">
    <source>
        <dbReference type="Proteomes" id="UP001589733"/>
    </source>
</evidence>
<evidence type="ECO:0000259" key="1">
    <source>
        <dbReference type="SMART" id="SM00943"/>
    </source>
</evidence>
<sequence length="315" mass="34684">MGDNEPERIYRAACQLVGQGISVLPTGGGISLKAKQPHVQALKASGYTSTTEQGRVRGSWKPLQHELPTADDLKVWFLQIRAGGLGIVTGAMSGYVVIDVDRAGLPLMRELGWKPHVLSPSGGAHLYLQHPGWFVPSNASHTKCALPPGVDVRGDGGYIMFPPSRTRTGVYQRTDERRRLHVADVPERVRVAEKTYHLREALGLTRPIPQEPPSAKWPSVHSVDADDRCPLSVMLDRAADYALESRNKGAFMLGLWAHANGYSREDALSAAHEYTEMVRGVKPSPFGVEEAQTAITSAYTYPRKDSWKRQEQLCP</sequence>
<dbReference type="SMART" id="SM00943">
    <property type="entry name" value="Prim-Pol"/>
    <property type="match status" value="1"/>
</dbReference>
<keyword evidence="3" id="KW-1185">Reference proteome</keyword>
<organism evidence="2 3">
    <name type="scientific">Deinococcus oregonensis</name>
    <dbReference type="NCBI Taxonomy" id="1805970"/>
    <lineage>
        <taxon>Bacteria</taxon>
        <taxon>Thermotogati</taxon>
        <taxon>Deinococcota</taxon>
        <taxon>Deinococci</taxon>
        <taxon>Deinococcales</taxon>
        <taxon>Deinococcaceae</taxon>
        <taxon>Deinococcus</taxon>
    </lineage>
</organism>
<dbReference type="Pfam" id="PF09250">
    <property type="entry name" value="Prim-Pol"/>
    <property type="match status" value="1"/>
</dbReference>
<gene>
    <name evidence="2" type="ORF">ACFFLM_12760</name>
</gene>
<dbReference type="SUPFAM" id="SSF56747">
    <property type="entry name" value="Prim-pol domain"/>
    <property type="match status" value="1"/>
</dbReference>
<protein>
    <submittedName>
        <fullName evidence="2">Bifunctional DNA primase/polymerase</fullName>
    </submittedName>
</protein>
<reference evidence="2 3" key="1">
    <citation type="submission" date="2024-09" db="EMBL/GenBank/DDBJ databases">
        <authorList>
            <person name="Sun Q."/>
            <person name="Mori K."/>
        </authorList>
    </citation>
    <scope>NUCLEOTIDE SEQUENCE [LARGE SCALE GENOMIC DNA]</scope>
    <source>
        <strain evidence="2 3">JCM 13503</strain>
    </source>
</reference>